<dbReference type="Proteomes" id="UP000234503">
    <property type="component" value="Unassembled WGS sequence"/>
</dbReference>
<evidence type="ECO:0000313" key="6">
    <source>
        <dbReference type="Proteomes" id="UP000234503"/>
    </source>
</evidence>
<proteinExistence type="predicted"/>
<dbReference type="AlphaFoldDB" id="A0A2N5E514"/>
<dbReference type="InterPro" id="IPR032466">
    <property type="entry name" value="Metal_Hydrolase"/>
</dbReference>
<reference evidence="5 6" key="1">
    <citation type="submission" date="2017-12" db="EMBL/GenBank/DDBJ databases">
        <title>Characterization of six clinical isolates of Enterochimera gen. nov., a novel genus of the Yersiniaciae family and the three species Enterochimera arupensis sp. nov., Enterochimera coloradensis sp. nov, and Enterochimera californica sp. nov.</title>
        <authorList>
            <person name="Rossi A."/>
            <person name="Fisher M."/>
        </authorList>
    </citation>
    <scope>NUCLEOTIDE SEQUENCE [LARGE SCALE GENOMIC DNA]</scope>
    <source>
        <strain evidence="6">2016-Iso4</strain>
    </source>
</reference>
<dbReference type="InterPro" id="IPR019546">
    <property type="entry name" value="TAT_signal_bac_arc"/>
</dbReference>
<feature type="domain" description="Amidohydrolase-related" evidence="4">
    <location>
        <begin position="86"/>
        <end position="360"/>
    </location>
</feature>
<evidence type="ECO:0000256" key="2">
    <source>
        <dbReference type="ARBA" id="ARBA00023239"/>
    </source>
</evidence>
<dbReference type="GO" id="GO:0005829">
    <property type="term" value="C:cytosol"/>
    <property type="evidence" value="ECO:0007669"/>
    <property type="project" value="TreeGrafter"/>
</dbReference>
<dbReference type="GO" id="GO:0019748">
    <property type="term" value="P:secondary metabolic process"/>
    <property type="evidence" value="ECO:0007669"/>
    <property type="project" value="TreeGrafter"/>
</dbReference>
<feature type="chain" id="PRO_5014950406" evidence="3">
    <location>
        <begin position="31"/>
        <end position="368"/>
    </location>
</feature>
<dbReference type="Gene3D" id="3.20.20.140">
    <property type="entry name" value="Metal-dependent hydrolases"/>
    <property type="match status" value="1"/>
</dbReference>
<organism evidence="5 6">
    <name type="scientific">Chimaeribacter coloradensis</name>
    <dbReference type="NCBI Taxonomy" id="2060068"/>
    <lineage>
        <taxon>Bacteria</taxon>
        <taxon>Pseudomonadati</taxon>
        <taxon>Pseudomonadota</taxon>
        <taxon>Gammaproteobacteria</taxon>
        <taxon>Enterobacterales</taxon>
        <taxon>Yersiniaceae</taxon>
        <taxon>Chimaeribacter</taxon>
    </lineage>
</organism>
<dbReference type="InterPro" id="IPR032465">
    <property type="entry name" value="ACMSD"/>
</dbReference>
<dbReference type="NCBIfam" id="TIGR01409">
    <property type="entry name" value="TAT_signal_seq"/>
    <property type="match status" value="1"/>
</dbReference>
<evidence type="ECO:0000313" key="5">
    <source>
        <dbReference type="EMBL" id="PLR36065.1"/>
    </source>
</evidence>
<dbReference type="InterPro" id="IPR006311">
    <property type="entry name" value="TAT_signal"/>
</dbReference>
<evidence type="ECO:0000259" key="4">
    <source>
        <dbReference type="Pfam" id="PF04909"/>
    </source>
</evidence>
<evidence type="ECO:0000256" key="3">
    <source>
        <dbReference type="SAM" id="SignalP"/>
    </source>
</evidence>
<keyword evidence="6" id="KW-1185">Reference proteome</keyword>
<dbReference type="SUPFAM" id="SSF51556">
    <property type="entry name" value="Metallo-dependent hydrolases"/>
    <property type="match status" value="1"/>
</dbReference>
<dbReference type="EMBL" id="PJZH01000007">
    <property type="protein sequence ID" value="PLR36065.1"/>
    <property type="molecule type" value="Genomic_DNA"/>
</dbReference>
<protein>
    <submittedName>
        <fullName evidence="5">Amidohydrolase</fullName>
    </submittedName>
</protein>
<dbReference type="InterPro" id="IPR006680">
    <property type="entry name" value="Amidohydro-rel"/>
</dbReference>
<dbReference type="GO" id="GO:0016831">
    <property type="term" value="F:carboxy-lyase activity"/>
    <property type="evidence" value="ECO:0007669"/>
    <property type="project" value="InterPro"/>
</dbReference>
<accession>A0A2N5E514</accession>
<keyword evidence="2" id="KW-0456">Lyase</keyword>
<sequence length="368" mass="40563">MSNRREFIRSAAVTAVAAGSGLLLPGAARAAPQPAPVPVPAAPRRIIALEEHFILPEFVDYLAETKQNIRPALFDKVVPILSDFGARRLEVMDKNGVDFAVLSLSGPGVQIEPDSARAVALARLANDRLAEEVAKQPTRYGGFAHLALQDPKAAADELERCVKQLNFQGALVNGETNGVYLDDRRYDIFWERVQALDVPVYLHPGNPPDKSHMYSDHPEMWGPVWSWAVETCSHALRLVFSGVFERFPRAQVILGHMGETLPIQLWRLDSRIAISNTTHTLPHPPSYYLKQNVRLTTSGVCSDSALRCALDAFGSENVMFSIDYPFEDSKTAVAWLKRAALTDSERHAVASGNAERILHLAPEKQGKA</sequence>
<dbReference type="PROSITE" id="PS51318">
    <property type="entry name" value="TAT"/>
    <property type="match status" value="1"/>
</dbReference>
<dbReference type="RefSeq" id="WP_101824235.1">
    <property type="nucleotide sequence ID" value="NZ_PJZH01000007.1"/>
</dbReference>
<feature type="signal peptide" evidence="3">
    <location>
        <begin position="1"/>
        <end position="30"/>
    </location>
</feature>
<keyword evidence="1 3" id="KW-0732">Signal</keyword>
<dbReference type="PANTHER" id="PTHR21240">
    <property type="entry name" value="2-AMINO-3-CARBOXYLMUCONATE-6-SEMIALDEHYDE DECARBOXYLASE"/>
    <property type="match status" value="1"/>
</dbReference>
<dbReference type="Pfam" id="PF04909">
    <property type="entry name" value="Amidohydro_2"/>
    <property type="match status" value="1"/>
</dbReference>
<dbReference type="PANTHER" id="PTHR21240:SF30">
    <property type="entry name" value="AMIDOHYDROLASE-RELATED DOMAIN-CONTAINING PROTEIN-RELATED"/>
    <property type="match status" value="1"/>
</dbReference>
<dbReference type="OrthoDB" id="149172at2"/>
<evidence type="ECO:0000256" key="1">
    <source>
        <dbReference type="ARBA" id="ARBA00022729"/>
    </source>
</evidence>
<dbReference type="GO" id="GO:0016787">
    <property type="term" value="F:hydrolase activity"/>
    <property type="evidence" value="ECO:0007669"/>
    <property type="project" value="UniProtKB-KW"/>
</dbReference>
<name>A0A2N5E514_9GAMM</name>
<keyword evidence="5" id="KW-0378">Hydrolase</keyword>
<comment type="caution">
    <text evidence="5">The sequence shown here is derived from an EMBL/GenBank/DDBJ whole genome shotgun (WGS) entry which is preliminary data.</text>
</comment>
<gene>
    <name evidence="5" type="ORF">CYR32_09790</name>
</gene>